<sequence>MQVQESLVQQLLNKEKNDLEEKELHYFKNAIEWRNWLHENHMNSTGIYLIFYKVDSPFESMRWEEAVQVAICYGWIDSTVKRLDSEKRKQVFTPRKDKSVWSKLNKSYVEKLLLENLMHESGLSKIETAKINGSWTSLDEVEDLIVPSDLKIAFDDNKIAFENYQAFSPSYRKSYLYWLNQAKREATRNNRIIEIINCCKNNIKARN</sequence>
<dbReference type="RefSeq" id="WP_091429325.1">
    <property type="nucleotide sequence ID" value="NZ_FNMV01000002.1"/>
</dbReference>
<evidence type="ECO:0000313" key="1">
    <source>
        <dbReference type="EMBL" id="SDW31427.1"/>
    </source>
</evidence>
<reference evidence="2" key="1">
    <citation type="submission" date="2016-10" db="EMBL/GenBank/DDBJ databases">
        <authorList>
            <person name="Varghese N."/>
            <person name="Submissions S."/>
        </authorList>
    </citation>
    <scope>NUCLEOTIDE SEQUENCE [LARGE SCALE GENOMIC DNA]</scope>
    <source>
        <strain evidence="2">DSM 15718</strain>
    </source>
</reference>
<dbReference type="Proteomes" id="UP000198569">
    <property type="component" value="Unassembled WGS sequence"/>
</dbReference>
<dbReference type="AlphaFoldDB" id="A0A1H2SIS4"/>
<dbReference type="Pfam" id="PF13376">
    <property type="entry name" value="OmdA"/>
    <property type="match status" value="1"/>
</dbReference>
<evidence type="ECO:0000313" key="2">
    <source>
        <dbReference type="Proteomes" id="UP000198569"/>
    </source>
</evidence>
<protein>
    <submittedName>
        <fullName evidence="1">Uncharacterized conserved protein YdeI, YjbR/CyaY-like superfamily, DUF1801 family</fullName>
    </submittedName>
</protein>
<keyword evidence="2" id="KW-1185">Reference proteome</keyword>
<gene>
    <name evidence="1" type="ORF">SAMN05444338_10289</name>
</gene>
<organism evidence="1 2">
    <name type="scientific">Flavobacterium degerlachei</name>
    <dbReference type="NCBI Taxonomy" id="229203"/>
    <lineage>
        <taxon>Bacteria</taxon>
        <taxon>Pseudomonadati</taxon>
        <taxon>Bacteroidota</taxon>
        <taxon>Flavobacteriia</taxon>
        <taxon>Flavobacteriales</taxon>
        <taxon>Flavobacteriaceae</taxon>
        <taxon>Flavobacterium</taxon>
    </lineage>
</organism>
<accession>A0A1H2SIS4</accession>
<dbReference type="EMBL" id="FNMV01000002">
    <property type="protein sequence ID" value="SDW31427.1"/>
    <property type="molecule type" value="Genomic_DNA"/>
</dbReference>
<dbReference type="OrthoDB" id="9796999at2"/>
<dbReference type="STRING" id="229203.SAMN05444338_10289"/>
<name>A0A1H2SIS4_9FLAO</name>
<proteinExistence type="predicted"/>